<dbReference type="EMBL" id="CAJHNH020008455">
    <property type="protein sequence ID" value="CAG5135790.1"/>
    <property type="molecule type" value="Genomic_DNA"/>
</dbReference>
<dbReference type="OrthoDB" id="5839at2759"/>
<keyword evidence="5 7" id="KW-0378">Hydrolase</keyword>
<dbReference type="FunFam" id="3.40.50.300:FF:000616">
    <property type="entry name" value="GPN-loop GTPase 3"/>
    <property type="match status" value="1"/>
</dbReference>
<keyword evidence="6 7" id="KW-0342">GTP-binding</keyword>
<comment type="similarity">
    <text evidence="2 7">Belongs to the GPN-loop GTPase family.</text>
</comment>
<keyword evidence="4 7" id="KW-0547">Nucleotide-binding</keyword>
<organism evidence="9 10">
    <name type="scientific">Candidula unifasciata</name>
    <dbReference type="NCBI Taxonomy" id="100452"/>
    <lineage>
        <taxon>Eukaryota</taxon>
        <taxon>Metazoa</taxon>
        <taxon>Spiralia</taxon>
        <taxon>Lophotrochozoa</taxon>
        <taxon>Mollusca</taxon>
        <taxon>Gastropoda</taxon>
        <taxon>Heterobranchia</taxon>
        <taxon>Euthyneura</taxon>
        <taxon>Panpulmonata</taxon>
        <taxon>Eupulmonata</taxon>
        <taxon>Stylommatophora</taxon>
        <taxon>Helicina</taxon>
        <taxon>Helicoidea</taxon>
        <taxon>Geomitridae</taxon>
        <taxon>Candidula</taxon>
    </lineage>
</organism>
<comment type="function">
    <text evidence="1">Small GTPase required for proper localization of RNA polymerase II (RNAPII). May act at an RNAP assembly step prior to nuclear import.</text>
</comment>
<evidence type="ECO:0000313" key="10">
    <source>
        <dbReference type="Proteomes" id="UP000678393"/>
    </source>
</evidence>
<dbReference type="Pfam" id="PF03029">
    <property type="entry name" value="ATP_bind_1"/>
    <property type="match status" value="1"/>
</dbReference>
<dbReference type="InterPro" id="IPR004130">
    <property type="entry name" value="Gpn"/>
</dbReference>
<dbReference type="InterPro" id="IPR030228">
    <property type="entry name" value="Gpn3"/>
</dbReference>
<dbReference type="InterPro" id="IPR027417">
    <property type="entry name" value="P-loop_NTPase"/>
</dbReference>
<reference evidence="9" key="1">
    <citation type="submission" date="2021-04" db="EMBL/GenBank/DDBJ databases">
        <authorList>
            <consortium name="Molecular Ecology Group"/>
        </authorList>
    </citation>
    <scope>NUCLEOTIDE SEQUENCE</scope>
</reference>
<dbReference type="PANTHER" id="PTHR21231:SF7">
    <property type="entry name" value="GPN-LOOP GTPASE 3"/>
    <property type="match status" value="1"/>
</dbReference>
<dbReference type="PANTHER" id="PTHR21231">
    <property type="entry name" value="XPA-BINDING PROTEIN 1-RELATED"/>
    <property type="match status" value="1"/>
</dbReference>
<gene>
    <name evidence="9" type="ORF">CUNI_LOCUS21348</name>
</gene>
<evidence type="ECO:0000256" key="3">
    <source>
        <dbReference type="ARBA" id="ARBA00014587"/>
    </source>
</evidence>
<evidence type="ECO:0000256" key="2">
    <source>
        <dbReference type="ARBA" id="ARBA00005290"/>
    </source>
</evidence>
<evidence type="ECO:0000256" key="7">
    <source>
        <dbReference type="RuleBase" id="RU365059"/>
    </source>
</evidence>
<dbReference type="Gene3D" id="3.40.50.300">
    <property type="entry name" value="P-loop containing nucleotide triphosphate hydrolases"/>
    <property type="match status" value="1"/>
</dbReference>
<protein>
    <recommendedName>
        <fullName evidence="3 7">GPN-loop GTPase 3</fullName>
    </recommendedName>
</protein>
<dbReference type="GO" id="GO:0003924">
    <property type="term" value="F:GTPase activity"/>
    <property type="evidence" value="ECO:0007669"/>
    <property type="project" value="TreeGrafter"/>
</dbReference>
<evidence type="ECO:0000313" key="9">
    <source>
        <dbReference type="EMBL" id="CAG5135790.1"/>
    </source>
</evidence>
<keyword evidence="10" id="KW-1185">Reference proteome</keyword>
<name>A0A8S4A5G9_9EUPU</name>
<comment type="function">
    <text evidence="7">Small GTPase required for proper nuclear import of RNA polymerase II and III (RNAPII and RNAPIII). May act at an RNAP assembly step prior to nuclear import.</text>
</comment>
<comment type="subunit">
    <text evidence="7">Binds to RNA polymerase II (RNAPII).</text>
</comment>
<evidence type="ECO:0000256" key="4">
    <source>
        <dbReference type="ARBA" id="ARBA00022741"/>
    </source>
</evidence>
<dbReference type="Proteomes" id="UP000678393">
    <property type="component" value="Unassembled WGS sequence"/>
</dbReference>
<dbReference type="CDD" id="cd17872">
    <property type="entry name" value="GPN3"/>
    <property type="match status" value="1"/>
</dbReference>
<comment type="caution">
    <text evidence="9">The sequence shown here is derived from an EMBL/GenBank/DDBJ whole genome shotgun (WGS) entry which is preliminary data.</text>
</comment>
<evidence type="ECO:0000256" key="5">
    <source>
        <dbReference type="ARBA" id="ARBA00022801"/>
    </source>
</evidence>
<accession>A0A8S4A5G9</accession>
<evidence type="ECO:0000256" key="1">
    <source>
        <dbReference type="ARBA" id="ARBA00002411"/>
    </source>
</evidence>
<evidence type="ECO:0000256" key="6">
    <source>
        <dbReference type="ARBA" id="ARBA00023134"/>
    </source>
</evidence>
<dbReference type="AlphaFoldDB" id="A0A8S4A5G9"/>
<proteinExistence type="inferred from homology"/>
<dbReference type="GO" id="GO:0005525">
    <property type="term" value="F:GTP binding"/>
    <property type="evidence" value="ECO:0007669"/>
    <property type="project" value="UniProtKB-KW"/>
</dbReference>
<dbReference type="SUPFAM" id="SSF52540">
    <property type="entry name" value="P-loop containing nucleoside triphosphate hydrolases"/>
    <property type="match status" value="1"/>
</dbReference>
<sequence>MPRYAQLVIGPAGSGKSTYCSKLADHCETIKRSVQVVNLDPAAEHFDYPVMADVRDLIQIDDAMEDTNLHFGPNGGLIFCMEYLANNFDWLREQLDEQEDDYIIFDCQIELYTHIPVMKQLVEKLQSWDFRVCAVFMLDAQFLVDAAKFVSGSLTALSTMVNLEIPHVNVLTKIDLLSTSAKKHIDRYLDPELSTLLLEEFQDKEFGPKFHSLNKAMAQLLDDFSLVHFVALDYTEEDSINDLLIHIDMTIQYGEDLEPKEMRDPIDPDENADTGGFDSGFE</sequence>
<feature type="region of interest" description="Disordered" evidence="8">
    <location>
        <begin position="259"/>
        <end position="282"/>
    </location>
</feature>
<evidence type="ECO:0000256" key="8">
    <source>
        <dbReference type="SAM" id="MobiDB-lite"/>
    </source>
</evidence>